<dbReference type="NCBIfam" id="TIGR02468">
    <property type="entry name" value="sucrsPsyn_pln"/>
    <property type="match status" value="1"/>
</dbReference>
<comment type="function">
    <text evidence="7 9">Plays a role in photosynthetic sucrose synthesis by catalyzing the rate-limiting step of sucrose biosynthesis from UDP-glucose and fructose- 6-phosphate. Involved in the regulation of carbon partitioning in the leaves of plants. May regulate the synthesis of sucrose and therefore play a major role as a limiting factor in the export of photoassimilates out of the leaf. Plays a role for sucrose availability that is essential for plant growth and fiber elongation.</text>
</comment>
<comment type="subunit">
    <text evidence="3 9">Homodimer or homotetramer.</text>
</comment>
<evidence type="ECO:0000313" key="14">
    <source>
        <dbReference type="EMBL" id="WVZ53306.1"/>
    </source>
</evidence>
<dbReference type="EMBL" id="CP144745">
    <property type="protein sequence ID" value="WVZ53306.1"/>
    <property type="molecule type" value="Genomic_DNA"/>
</dbReference>
<proteinExistence type="inferred from homology"/>
<evidence type="ECO:0000256" key="2">
    <source>
        <dbReference type="ARBA" id="ARBA00006530"/>
    </source>
</evidence>
<dbReference type="PANTHER" id="PTHR46039:SF1">
    <property type="entry name" value="SUCROSE-PHOSPHATE SYNTHASE 4"/>
    <property type="match status" value="1"/>
</dbReference>
<dbReference type="InterPro" id="IPR028098">
    <property type="entry name" value="Glyco_trans_4-like_N"/>
</dbReference>
<dbReference type="Gene3D" id="3.40.50.2000">
    <property type="entry name" value="Glycogen Phosphorylase B"/>
    <property type="match status" value="2"/>
</dbReference>
<dbReference type="InterPro" id="IPR001296">
    <property type="entry name" value="Glyco_trans_1"/>
</dbReference>
<comment type="catalytic activity">
    <reaction evidence="8 9">
        <text>beta-D-fructose 6-phosphate + UDP-alpha-D-glucose = sucrose 6(F)-phosphate + UDP + H(+)</text>
        <dbReference type="Rhea" id="RHEA:22172"/>
        <dbReference type="ChEBI" id="CHEBI:15378"/>
        <dbReference type="ChEBI" id="CHEBI:57634"/>
        <dbReference type="ChEBI" id="CHEBI:57723"/>
        <dbReference type="ChEBI" id="CHEBI:58223"/>
        <dbReference type="ChEBI" id="CHEBI:58885"/>
        <dbReference type="EC" id="2.4.1.14"/>
    </reaction>
</comment>
<evidence type="ECO:0000259" key="11">
    <source>
        <dbReference type="Pfam" id="PF00534"/>
    </source>
</evidence>
<feature type="region of interest" description="Disordered" evidence="10">
    <location>
        <begin position="132"/>
        <end position="156"/>
    </location>
</feature>
<feature type="domain" description="Sucrose phosphatase-like" evidence="12">
    <location>
        <begin position="797"/>
        <end position="979"/>
    </location>
</feature>
<evidence type="ECO:0000259" key="12">
    <source>
        <dbReference type="Pfam" id="PF05116"/>
    </source>
</evidence>
<dbReference type="EC" id="2.4.1.14" evidence="4 9"/>
<evidence type="ECO:0000256" key="4">
    <source>
        <dbReference type="ARBA" id="ARBA00012536"/>
    </source>
</evidence>
<keyword evidence="6 9" id="KW-0808">Transferase</keyword>
<dbReference type="InterPro" id="IPR012819">
    <property type="entry name" value="SPS_pln"/>
</dbReference>
<dbReference type="GO" id="GO:0046524">
    <property type="term" value="F:sucrose-phosphate synthase activity"/>
    <property type="evidence" value="ECO:0007669"/>
    <property type="project" value="UniProtKB-UniRule"/>
</dbReference>
<dbReference type="GO" id="GO:0005986">
    <property type="term" value="P:sucrose biosynthetic process"/>
    <property type="evidence" value="ECO:0007669"/>
    <property type="project" value="UniProtKB-UniRule"/>
</dbReference>
<feature type="domain" description="Glycosyltransferase subfamily 4-like N-terminal" evidence="13">
    <location>
        <begin position="205"/>
        <end position="392"/>
    </location>
</feature>
<evidence type="ECO:0000313" key="15">
    <source>
        <dbReference type="Proteomes" id="UP001341281"/>
    </source>
</evidence>
<accession>A0AAQ3PNE2</accession>
<dbReference type="SUPFAM" id="SSF53756">
    <property type="entry name" value="UDP-Glycosyltransferase/glycogen phosphorylase"/>
    <property type="match status" value="1"/>
</dbReference>
<dbReference type="CDD" id="cd16419">
    <property type="entry name" value="HAD_SPS"/>
    <property type="match status" value="1"/>
</dbReference>
<evidence type="ECO:0000256" key="10">
    <source>
        <dbReference type="SAM" id="MobiDB-lite"/>
    </source>
</evidence>
<feature type="compositionally biased region" description="Basic and acidic residues" evidence="10">
    <location>
        <begin position="132"/>
        <end position="145"/>
    </location>
</feature>
<dbReference type="Pfam" id="PF00534">
    <property type="entry name" value="Glycos_transf_1"/>
    <property type="match status" value="1"/>
</dbReference>
<evidence type="ECO:0000256" key="8">
    <source>
        <dbReference type="ARBA" id="ARBA00047471"/>
    </source>
</evidence>
<dbReference type="AlphaFoldDB" id="A0AAQ3PNE2"/>
<evidence type="ECO:0000256" key="5">
    <source>
        <dbReference type="ARBA" id="ARBA00022676"/>
    </source>
</evidence>
<sequence length="1031" mass="111556">MAAAGNEWINGYLEAILDTGVKLRGGQQQQQQAALPRPLPAPALEEETAAAVAYSPTRYFVEEVVSRFDDRDLHKTWTKVVATRSSQERNNRLENLCWRIWHLARKKKQVEWEYSRQLARRRQELERVSREAAEELSEGEKDRAADGAAPAVHPPARIGSDARMIVSDEEDEAAKDDRNLYIVLISIHGLVRGENMELGRDSDTGGQVKYVVELARALAATPGVRRVDLLTRQISSPDVDWTYGEPVEMITRATSADADADGSAAYIVRLPCGPRDNSWTAPLAHVTDVARALGDQLAAGAGDPPVWPYVVHGHYADAAEVAAHLASALNVPMVMTGHSLGRNKLEQLLKQGRMPRDEIEATYRISRRVEAEETGLDAAEVVVTSTKQEVEEQWGLYDGFDAMVERKLRVRRRRGLSCLGRYMPRMVVIPPGMDFSYVDAQDDGDGGDLQMLIGPGKAKKPLPPIWSEVLRFFTNPHKPMILALSRPDPKKNVTTLLKAYGESRHLRELANLTLILGNRDDIEEMSGGAGTVLTAVLKLIDRYDLYGQVAYPKHHKQTDVPHIYRLAAKTKGVFINPALVEPFGLTLIEAAAYGLPVVATKNGGPVDIIAALHNGLLVDPHDAAAITDALLGLLADKARWLECRRNGLRNIHRFSWPHHCRLYLSHVAANCDHPAPHQLLRVPAASPRAGAADDGSLSDSLRGLSISIDASHDVKAGAGDSAAAIMDALRRRRAADRPASSSSPRANNGHAPGRRQGLLVLAVDCYGADGRPDAEQTKKALDVGLSAAAAAGGRLGCVLATGMTIAEAVDALRACGADPAGFDALVCSSGAELCYPWKDVAAAAADEEYAGHVAFRWPGEHVRAAVPRLGTANGGARDADALAVDAAASSAHCHAYAAAGASKVKKVDSIRQSLRMRGFRCNLVYTRACTRLNVVPLAASRRRALRYLSIQWGIDLSKVAVLVGGKGDTDRELLLPGLHRTLVLPGLVSHGSEELLRDQDGFLAEDVVAMDSPNIVTLTEDQAAADILKAI</sequence>
<evidence type="ECO:0000256" key="9">
    <source>
        <dbReference type="RuleBase" id="RU368006"/>
    </source>
</evidence>
<name>A0AAQ3PNE2_PASNO</name>
<dbReference type="InterPro" id="IPR044161">
    <property type="entry name" value="SPS"/>
</dbReference>
<gene>
    <name evidence="14" type="ORF">U9M48_004271</name>
</gene>
<comment type="similarity">
    <text evidence="2 9">Belongs to the glycosyltransferase 1 family.</text>
</comment>
<evidence type="ECO:0000256" key="3">
    <source>
        <dbReference type="ARBA" id="ARBA00011774"/>
    </source>
</evidence>
<dbReference type="InterPro" id="IPR035659">
    <property type="entry name" value="SPS_C"/>
</dbReference>
<dbReference type="Proteomes" id="UP001341281">
    <property type="component" value="Chromosome 01"/>
</dbReference>
<dbReference type="Pfam" id="PF05116">
    <property type="entry name" value="S6PP"/>
    <property type="match status" value="1"/>
</dbReference>
<protein>
    <recommendedName>
        <fullName evidence="4 9">Sucrose-phosphate synthase</fullName>
        <ecNumber evidence="4 9">2.4.1.14</ecNumber>
    </recommendedName>
</protein>
<evidence type="ECO:0000256" key="7">
    <source>
        <dbReference type="ARBA" id="ARBA00024883"/>
    </source>
</evidence>
<keyword evidence="15" id="KW-1185">Reference proteome</keyword>
<comment type="pathway">
    <text evidence="1 9">Glycan biosynthesis; sucrose biosynthesis; sucrose from D-fructose 6-phosphate and UDP-alpha-D-glucose: step 1/2.</text>
</comment>
<dbReference type="InterPro" id="IPR006380">
    <property type="entry name" value="SPP-like_dom"/>
</dbReference>
<evidence type="ECO:0000256" key="1">
    <source>
        <dbReference type="ARBA" id="ARBA00005027"/>
    </source>
</evidence>
<dbReference type="PANTHER" id="PTHR46039">
    <property type="entry name" value="SUCROSE-PHOSPHATE SYNTHASE 3-RELATED"/>
    <property type="match status" value="1"/>
</dbReference>
<evidence type="ECO:0000259" key="13">
    <source>
        <dbReference type="Pfam" id="PF13579"/>
    </source>
</evidence>
<organism evidence="14 15">
    <name type="scientific">Paspalum notatum var. saurae</name>
    <dbReference type="NCBI Taxonomy" id="547442"/>
    <lineage>
        <taxon>Eukaryota</taxon>
        <taxon>Viridiplantae</taxon>
        <taxon>Streptophyta</taxon>
        <taxon>Embryophyta</taxon>
        <taxon>Tracheophyta</taxon>
        <taxon>Spermatophyta</taxon>
        <taxon>Magnoliopsida</taxon>
        <taxon>Liliopsida</taxon>
        <taxon>Poales</taxon>
        <taxon>Poaceae</taxon>
        <taxon>PACMAD clade</taxon>
        <taxon>Panicoideae</taxon>
        <taxon>Andropogonodae</taxon>
        <taxon>Paspaleae</taxon>
        <taxon>Paspalinae</taxon>
        <taxon>Paspalum</taxon>
    </lineage>
</organism>
<keyword evidence="5 9" id="KW-0328">Glycosyltransferase</keyword>
<dbReference type="Pfam" id="PF13579">
    <property type="entry name" value="Glyco_trans_4_4"/>
    <property type="match status" value="1"/>
</dbReference>
<feature type="region of interest" description="Disordered" evidence="10">
    <location>
        <begin position="733"/>
        <end position="753"/>
    </location>
</feature>
<feature type="compositionally biased region" description="Low complexity" evidence="10">
    <location>
        <begin position="737"/>
        <end position="746"/>
    </location>
</feature>
<evidence type="ECO:0000256" key="6">
    <source>
        <dbReference type="ARBA" id="ARBA00022679"/>
    </source>
</evidence>
<feature type="domain" description="Glycosyl transferase family 1" evidence="11">
    <location>
        <begin position="475"/>
        <end position="646"/>
    </location>
</feature>
<reference evidence="14 15" key="1">
    <citation type="submission" date="2024-02" db="EMBL/GenBank/DDBJ databases">
        <title>High-quality chromosome-scale genome assembly of Pensacola bahiagrass (Paspalum notatum Flugge var. saurae).</title>
        <authorList>
            <person name="Vega J.M."/>
            <person name="Podio M."/>
            <person name="Orjuela J."/>
            <person name="Siena L.A."/>
            <person name="Pessino S.C."/>
            <person name="Combes M.C."/>
            <person name="Mariac C."/>
            <person name="Albertini E."/>
            <person name="Pupilli F."/>
            <person name="Ortiz J.P.A."/>
            <person name="Leblanc O."/>
        </authorList>
    </citation>
    <scope>NUCLEOTIDE SEQUENCE [LARGE SCALE GENOMIC DNA]</scope>
    <source>
        <strain evidence="14">R1</strain>
        <tissue evidence="14">Leaf</tissue>
    </source>
</reference>